<gene>
    <name evidence="2" type="ORF">K529_020720</name>
</gene>
<protein>
    <submittedName>
        <fullName evidence="2">Uncharacterized protein</fullName>
    </submittedName>
</protein>
<keyword evidence="1" id="KW-1133">Transmembrane helix</keyword>
<keyword evidence="1" id="KW-0472">Membrane</keyword>
<feature type="transmembrane region" description="Helical" evidence="1">
    <location>
        <begin position="27"/>
        <end position="45"/>
    </location>
</feature>
<reference evidence="2 3" key="1">
    <citation type="journal article" date="2016" name="ISME J.">
        <title>Global occurrence and heterogeneity of the Roseobacter-clade species Ruegeria mobilis.</title>
        <authorList>
            <person name="Sonnenschein E."/>
            <person name="Gram L."/>
        </authorList>
    </citation>
    <scope>NUCLEOTIDE SEQUENCE [LARGE SCALE GENOMIC DNA]</scope>
    <source>
        <strain evidence="2 3">F1926</strain>
        <plasmid evidence="2 3">unnamed1</plasmid>
    </source>
</reference>
<evidence type="ECO:0000256" key="1">
    <source>
        <dbReference type="SAM" id="Phobius"/>
    </source>
</evidence>
<keyword evidence="2" id="KW-0614">Plasmid</keyword>
<sequence>MMKFFCICDHRFEACDHISKTTKITRFALCGLSVILLFGLTSRAFQKLEVPDLPLRFILERGVGCVCM</sequence>
<geneLocation type="plasmid" evidence="2 3">
    <name>unnamed1</name>
</geneLocation>
<proteinExistence type="predicted"/>
<dbReference type="KEGG" id="rmb:K529_020720"/>
<evidence type="ECO:0000313" key="2">
    <source>
        <dbReference type="EMBL" id="ANP43183.1"/>
    </source>
</evidence>
<dbReference type="AlphaFoldDB" id="A0A1B1A9D9"/>
<accession>A0A1B1A9D9</accession>
<organism evidence="2 3">
    <name type="scientific">Tritonibacter mobilis F1926</name>
    <dbReference type="NCBI Taxonomy" id="1265309"/>
    <lineage>
        <taxon>Bacteria</taxon>
        <taxon>Pseudomonadati</taxon>
        <taxon>Pseudomonadota</taxon>
        <taxon>Alphaproteobacteria</taxon>
        <taxon>Rhodobacterales</taxon>
        <taxon>Paracoccaceae</taxon>
        <taxon>Tritonibacter</taxon>
    </lineage>
</organism>
<dbReference type="EMBL" id="CP015231">
    <property type="protein sequence ID" value="ANP43183.1"/>
    <property type="molecule type" value="Genomic_DNA"/>
</dbReference>
<keyword evidence="1" id="KW-0812">Transmembrane</keyword>
<dbReference type="Proteomes" id="UP000013243">
    <property type="component" value="Plasmid unnamed1"/>
</dbReference>
<evidence type="ECO:0000313" key="3">
    <source>
        <dbReference type="Proteomes" id="UP000013243"/>
    </source>
</evidence>
<name>A0A1B1A9D9_9RHOB</name>